<reference evidence="3 4" key="1">
    <citation type="journal article" date="2013" name="Genome Announc.">
        <title>Genome Sequences of 28 Bordetella pertussis U.S. Outbreak Strains Dating from 2010 to 2012.</title>
        <authorList>
            <person name="Harvill E.T."/>
            <person name="Goodfield L.L."/>
            <person name="Ivanov Y."/>
            <person name="Meyer J.A."/>
            <person name="Newth C."/>
            <person name="Cassiday P."/>
            <person name="Tondella M.L."/>
            <person name="Liao P."/>
            <person name="Zimmerman J."/>
            <person name="Meert K."/>
            <person name="Wessel D."/>
            <person name="Berger J."/>
            <person name="Dean J.M."/>
            <person name="Holubkov R."/>
            <person name="Burr J."/>
            <person name="Liu T."/>
            <person name="Brinkac L."/>
            <person name="Kim M."/>
            <person name="Losada L."/>
        </authorList>
    </citation>
    <scope>NUCLEOTIDE SEQUENCE [LARGE SCALE GENOMIC DNA]</scope>
    <source>
        <strain evidence="3 4">CHLA-26</strain>
    </source>
</reference>
<organism evidence="3 4">
    <name type="scientific">Bordetella pertussis CHLA-26</name>
    <dbReference type="NCBI Taxonomy" id="1331284"/>
    <lineage>
        <taxon>Bacteria</taxon>
        <taxon>Pseudomonadati</taxon>
        <taxon>Pseudomonadota</taxon>
        <taxon>Betaproteobacteria</taxon>
        <taxon>Burkholderiales</taxon>
        <taxon>Alcaligenaceae</taxon>
        <taxon>Bordetella</taxon>
    </lineage>
</organism>
<proteinExistence type="predicted"/>
<dbReference type="Gene3D" id="3.30.1540.10">
    <property type="entry name" value="formyl-coa transferase, domain 3"/>
    <property type="match status" value="1"/>
</dbReference>
<dbReference type="InterPro" id="IPR023606">
    <property type="entry name" value="CoA-Trfase_III_dom_1_sf"/>
</dbReference>
<dbReference type="InterPro" id="IPR050483">
    <property type="entry name" value="CoA-transferase_III_domain"/>
</dbReference>
<keyword evidence="1" id="KW-0808">Transferase</keyword>
<gene>
    <name evidence="3" type="ORF">L566_4031</name>
</gene>
<sequence length="538" mass="58785">MNQESTLAGVRVIEICNVAAGPFCGMLLADMGADVVKIEPPGTGDTLRSWAPITDGYSENFASLNRNKRSVTLNLKNEAERDAAIELIAGADVLIENNRPGVMDRLGLGQQAMRARNPRLVYCSVSAYGQSGPRSQEGGFDLTLQAMSGLMSVTGEEGGAPVKCGVPVYDFTAGLYAAFAIAAALRRVQADGQGTHIDVSMLGATLGIAALQTSQYFGTGVDPVKLGSAHPRNAPYQVFRCKNGYFGMAAGNNSLWKAVCKVVERDDLHADPRFANPTDRAEHQVALRDILEAIFAEHDSHAWLERFRQAGVPCAPINDYSEVLADPPVEHMDWVQDLELPNGVRTRTFVSPVRFDARTAGVMRRPPWASTTTRSCRPWRPGRRVERHVRLPSPYHHAATGSLDLHAVPPRKTQRAVGRTGRGAHRRRGCRPPRTGAAAGVRRRWQELQRRIRLHRLRDAKRRRSVAAHGAHRNAAAARGRLSQPDAGAGARPQLRRGRGSVRGLQVALLHPGGRLSHARAEVRPGAGHTPLSRYRRR</sequence>
<name>A0AAI9IYP7_BORPT</name>
<dbReference type="GO" id="GO:0008410">
    <property type="term" value="F:CoA-transferase activity"/>
    <property type="evidence" value="ECO:0007669"/>
    <property type="project" value="TreeGrafter"/>
</dbReference>
<dbReference type="SUPFAM" id="SSF89796">
    <property type="entry name" value="CoA-transferase family III (CaiB/BaiF)"/>
    <property type="match status" value="1"/>
</dbReference>
<feature type="region of interest" description="Disordered" evidence="2">
    <location>
        <begin position="460"/>
        <end position="501"/>
    </location>
</feature>
<dbReference type="Proteomes" id="UP000018679">
    <property type="component" value="Unassembled WGS sequence"/>
</dbReference>
<dbReference type="PANTHER" id="PTHR48207">
    <property type="entry name" value="SUCCINATE--HYDROXYMETHYLGLUTARATE COA-TRANSFERASE"/>
    <property type="match status" value="1"/>
</dbReference>
<dbReference type="AlphaFoldDB" id="A0AAI9IYP7"/>
<dbReference type="Pfam" id="PF02515">
    <property type="entry name" value="CoA_transf_3"/>
    <property type="match status" value="1"/>
</dbReference>
<accession>A0AAI9IYP7</accession>
<evidence type="ECO:0000256" key="2">
    <source>
        <dbReference type="SAM" id="MobiDB-lite"/>
    </source>
</evidence>
<evidence type="ECO:0000256" key="1">
    <source>
        <dbReference type="ARBA" id="ARBA00022679"/>
    </source>
</evidence>
<dbReference type="InterPro" id="IPR003673">
    <property type="entry name" value="CoA-Trfase_fam_III"/>
</dbReference>
<dbReference type="Gene3D" id="3.40.50.10540">
    <property type="entry name" value="Crotonobetainyl-coa:carnitine coa-transferase, domain 1"/>
    <property type="match status" value="1"/>
</dbReference>
<evidence type="ECO:0000313" key="3">
    <source>
        <dbReference type="EMBL" id="ETH29482.1"/>
    </source>
</evidence>
<evidence type="ECO:0000313" key="4">
    <source>
        <dbReference type="Proteomes" id="UP000018679"/>
    </source>
</evidence>
<comment type="caution">
    <text evidence="3">The sequence shown here is derived from an EMBL/GenBank/DDBJ whole genome shotgun (WGS) entry which is preliminary data.</text>
</comment>
<dbReference type="EMBL" id="AXSB02000040">
    <property type="protein sequence ID" value="ETH29482.1"/>
    <property type="molecule type" value="Genomic_DNA"/>
</dbReference>
<protein>
    <submittedName>
        <fullName evidence="3">CoA-transferase family III protein</fullName>
    </submittedName>
</protein>
<feature type="compositionally biased region" description="Basic residues" evidence="2">
    <location>
        <begin position="460"/>
        <end position="472"/>
    </location>
</feature>
<feature type="compositionally biased region" description="Basic residues" evidence="2">
    <location>
        <begin position="422"/>
        <end position="431"/>
    </location>
</feature>
<feature type="region of interest" description="Disordered" evidence="2">
    <location>
        <begin position="516"/>
        <end position="538"/>
    </location>
</feature>
<dbReference type="InterPro" id="IPR044855">
    <property type="entry name" value="CoA-Trfase_III_dom3_sf"/>
</dbReference>
<dbReference type="PANTHER" id="PTHR48207:SF3">
    <property type="entry name" value="SUCCINATE--HYDROXYMETHYLGLUTARATE COA-TRANSFERASE"/>
    <property type="match status" value="1"/>
</dbReference>
<feature type="region of interest" description="Disordered" evidence="2">
    <location>
        <begin position="410"/>
        <end position="442"/>
    </location>
</feature>